<keyword evidence="8" id="KW-0862">Zinc</keyword>
<feature type="non-terminal residue" evidence="10">
    <location>
        <position position="1"/>
    </location>
</feature>
<reference evidence="10 11" key="1">
    <citation type="journal article" date="2012" name="PLoS Pathog.">
        <title>Diverse lifestyles and strategies of plant pathogenesis encoded in the genomes of eighteen Dothideomycetes fungi.</title>
        <authorList>
            <person name="Ohm R.A."/>
            <person name="Feau N."/>
            <person name="Henrissat B."/>
            <person name="Schoch C.L."/>
            <person name="Horwitz B.A."/>
            <person name="Barry K.W."/>
            <person name="Condon B.J."/>
            <person name="Copeland A.C."/>
            <person name="Dhillon B."/>
            <person name="Glaser F."/>
            <person name="Hesse C.N."/>
            <person name="Kosti I."/>
            <person name="LaButti K."/>
            <person name="Lindquist E.A."/>
            <person name="Lucas S."/>
            <person name="Salamov A.A."/>
            <person name="Bradshaw R.E."/>
            <person name="Ciuffetti L."/>
            <person name="Hamelin R.C."/>
            <person name="Kema G.H.J."/>
            <person name="Lawrence C."/>
            <person name="Scott J.A."/>
            <person name="Spatafora J.W."/>
            <person name="Turgeon B.G."/>
            <person name="de Wit P.J.G.M."/>
            <person name="Zhong S."/>
            <person name="Goodwin S.B."/>
            <person name="Grigoriev I.V."/>
        </authorList>
    </citation>
    <scope>NUCLEOTIDE SEQUENCE [LARGE SCALE GENOMIC DNA]</scope>
    <source>
        <strain evidence="10 11">UAMH 10762</strain>
    </source>
</reference>
<evidence type="ECO:0000313" key="10">
    <source>
        <dbReference type="EMBL" id="EMC91691.1"/>
    </source>
</evidence>
<evidence type="ECO:0000256" key="8">
    <source>
        <dbReference type="ARBA" id="ARBA00022833"/>
    </source>
</evidence>
<evidence type="ECO:0000256" key="4">
    <source>
        <dbReference type="ARBA" id="ARBA00022723"/>
    </source>
</evidence>
<dbReference type="CDD" id="cd20335">
    <property type="entry name" value="BRcat_RBR"/>
    <property type="match status" value="1"/>
</dbReference>
<dbReference type="SMART" id="SM00647">
    <property type="entry name" value="IBR"/>
    <property type="match status" value="2"/>
</dbReference>
<evidence type="ECO:0000256" key="7">
    <source>
        <dbReference type="ARBA" id="ARBA00022786"/>
    </source>
</evidence>
<dbReference type="Pfam" id="PF22191">
    <property type="entry name" value="IBR_1"/>
    <property type="match status" value="1"/>
</dbReference>
<dbReference type="OMA" id="GDDIFRC"/>
<dbReference type="InterPro" id="IPR044066">
    <property type="entry name" value="TRIAD_supradom"/>
</dbReference>
<dbReference type="Gene3D" id="3.30.40.10">
    <property type="entry name" value="Zinc/RING finger domain, C3HC4 (zinc finger)"/>
    <property type="match status" value="1"/>
</dbReference>
<dbReference type="InterPro" id="IPR031127">
    <property type="entry name" value="E3_UB_ligase_RBR"/>
</dbReference>
<dbReference type="OrthoDB" id="1431934at2759"/>
<evidence type="ECO:0000256" key="2">
    <source>
        <dbReference type="ARBA" id="ARBA00012251"/>
    </source>
</evidence>
<evidence type="ECO:0000313" key="11">
    <source>
        <dbReference type="Proteomes" id="UP000011761"/>
    </source>
</evidence>
<keyword evidence="6" id="KW-0863">Zinc-finger</keyword>
<dbReference type="GeneID" id="19117278"/>
<accession>M2M500</accession>
<dbReference type="InterPro" id="IPR002867">
    <property type="entry name" value="IBR_dom"/>
</dbReference>
<dbReference type="PANTHER" id="PTHR11685">
    <property type="entry name" value="RBR FAMILY RING FINGER AND IBR DOMAIN-CONTAINING"/>
    <property type="match status" value="1"/>
</dbReference>
<evidence type="ECO:0000256" key="1">
    <source>
        <dbReference type="ARBA" id="ARBA00001798"/>
    </source>
</evidence>
<dbReference type="AlphaFoldDB" id="M2M500"/>
<feature type="domain" description="RING-type" evidence="9">
    <location>
        <begin position="1"/>
        <end position="198"/>
    </location>
</feature>
<dbReference type="GO" id="GO:0008270">
    <property type="term" value="F:zinc ion binding"/>
    <property type="evidence" value="ECO:0007669"/>
    <property type="project" value="UniProtKB-KW"/>
</dbReference>
<dbReference type="SUPFAM" id="SSF57850">
    <property type="entry name" value="RING/U-box"/>
    <property type="match status" value="3"/>
</dbReference>
<protein>
    <recommendedName>
        <fullName evidence="2">RBR-type E3 ubiquitin transferase</fullName>
        <ecNumber evidence="2">2.3.2.31</ecNumber>
    </recommendedName>
</protein>
<dbReference type="PROSITE" id="PS51873">
    <property type="entry name" value="TRIAD"/>
    <property type="match status" value="1"/>
</dbReference>
<dbReference type="EMBL" id="KB445563">
    <property type="protein sequence ID" value="EMC91691.1"/>
    <property type="molecule type" value="Genomic_DNA"/>
</dbReference>
<dbReference type="GO" id="GO:0016567">
    <property type="term" value="P:protein ubiquitination"/>
    <property type="evidence" value="ECO:0007669"/>
    <property type="project" value="InterPro"/>
</dbReference>
<evidence type="ECO:0000256" key="5">
    <source>
        <dbReference type="ARBA" id="ARBA00022737"/>
    </source>
</evidence>
<keyword evidence="7" id="KW-0833">Ubl conjugation pathway</keyword>
<dbReference type="KEGG" id="bcom:BAUCODRAFT_79681"/>
<keyword evidence="11" id="KW-1185">Reference proteome</keyword>
<dbReference type="InterPro" id="IPR017907">
    <property type="entry name" value="Znf_RING_CS"/>
</dbReference>
<dbReference type="EC" id="2.3.2.31" evidence="2"/>
<dbReference type="Gene3D" id="1.20.120.1750">
    <property type="match status" value="1"/>
</dbReference>
<sequence>QRCSHDMVICGPCWQSWLEVQVATQHVGNIYCAQCDSRLGRDEIQDLAADVVYGQYVDAEVRAMLTSNPDFVWCQSGNCTHGQLHTGDDIFRCGSCGYKHCMLCDVVWHAGETCGDHHAKIVHQKQHRQRAEISSESWIKTYAKQCPWCRRKIQKDGGCDHMTCRVCRHQFCWVCLASYNNVLRLGNQKHKKSCIYYRPWLKRRRGL</sequence>
<dbReference type="eggNOG" id="KOG1815">
    <property type="taxonomic scope" value="Eukaryota"/>
</dbReference>
<evidence type="ECO:0000256" key="6">
    <source>
        <dbReference type="ARBA" id="ARBA00022771"/>
    </source>
</evidence>
<dbReference type="RefSeq" id="XP_007681070.1">
    <property type="nucleotide sequence ID" value="XM_007682880.1"/>
</dbReference>
<organism evidence="10 11">
    <name type="scientific">Baudoinia panamericana (strain UAMH 10762)</name>
    <name type="common">Angels' share fungus</name>
    <name type="synonym">Baudoinia compniacensis (strain UAMH 10762)</name>
    <dbReference type="NCBI Taxonomy" id="717646"/>
    <lineage>
        <taxon>Eukaryota</taxon>
        <taxon>Fungi</taxon>
        <taxon>Dikarya</taxon>
        <taxon>Ascomycota</taxon>
        <taxon>Pezizomycotina</taxon>
        <taxon>Dothideomycetes</taxon>
        <taxon>Dothideomycetidae</taxon>
        <taxon>Mycosphaerellales</taxon>
        <taxon>Teratosphaeriaceae</taxon>
        <taxon>Baudoinia</taxon>
    </lineage>
</organism>
<comment type="catalytic activity">
    <reaction evidence="1">
        <text>[E2 ubiquitin-conjugating enzyme]-S-ubiquitinyl-L-cysteine + [acceptor protein]-L-lysine = [E2 ubiquitin-conjugating enzyme]-L-cysteine + [acceptor protein]-N(6)-ubiquitinyl-L-lysine.</text>
        <dbReference type="EC" id="2.3.2.31"/>
    </reaction>
</comment>
<dbReference type="Pfam" id="PF01485">
    <property type="entry name" value="IBR"/>
    <property type="match status" value="1"/>
</dbReference>
<keyword evidence="4" id="KW-0479">Metal-binding</keyword>
<dbReference type="GO" id="GO:0061630">
    <property type="term" value="F:ubiquitin protein ligase activity"/>
    <property type="evidence" value="ECO:0007669"/>
    <property type="project" value="UniProtKB-EC"/>
</dbReference>
<gene>
    <name evidence="10" type="ORF">BAUCODRAFT_79681</name>
</gene>
<proteinExistence type="predicted"/>
<evidence type="ECO:0000256" key="3">
    <source>
        <dbReference type="ARBA" id="ARBA00022679"/>
    </source>
</evidence>
<keyword evidence="5" id="KW-0677">Repeat</keyword>
<name>M2M500_BAUPA</name>
<dbReference type="HOGENOM" id="CLU_057738_3_0_1"/>
<dbReference type="STRING" id="717646.M2M500"/>
<dbReference type="InterPro" id="IPR013083">
    <property type="entry name" value="Znf_RING/FYVE/PHD"/>
</dbReference>
<dbReference type="Proteomes" id="UP000011761">
    <property type="component" value="Unassembled WGS sequence"/>
</dbReference>
<keyword evidence="3" id="KW-0808">Transferase</keyword>
<evidence type="ECO:0000259" key="9">
    <source>
        <dbReference type="PROSITE" id="PS51873"/>
    </source>
</evidence>
<dbReference type="PROSITE" id="PS00518">
    <property type="entry name" value="ZF_RING_1"/>
    <property type="match status" value="1"/>
</dbReference>